<dbReference type="Pfam" id="PF03466">
    <property type="entry name" value="LysR_substrate"/>
    <property type="match status" value="1"/>
</dbReference>
<evidence type="ECO:0000313" key="6">
    <source>
        <dbReference type="EMBL" id="MFL4471422.1"/>
    </source>
</evidence>
<gene>
    <name evidence="6" type="ORF">ACERZ8_16640</name>
</gene>
<reference evidence="6 7" key="1">
    <citation type="submission" date="2024-08" db="EMBL/GenBank/DDBJ databases">
        <title>Tateyamaria sp. nov., isolated from marine algae.</title>
        <authorList>
            <person name="Choi B.J."/>
            <person name="Kim J.M."/>
            <person name="Lee J.K."/>
            <person name="Choi D.G."/>
            <person name="Bayburt H."/>
            <person name="Baek J.H."/>
            <person name="Han D.M."/>
            <person name="Jeon C.O."/>
        </authorList>
    </citation>
    <scope>NUCLEOTIDE SEQUENCE [LARGE SCALE GENOMIC DNA]</scope>
    <source>
        <strain evidence="6 7">KMU-156</strain>
    </source>
</reference>
<keyword evidence="7" id="KW-1185">Reference proteome</keyword>
<comment type="similarity">
    <text evidence="1">Belongs to the LysR transcriptional regulatory family.</text>
</comment>
<dbReference type="InterPro" id="IPR058163">
    <property type="entry name" value="LysR-type_TF_proteobact-type"/>
</dbReference>
<keyword evidence="3" id="KW-0238">DNA-binding</keyword>
<proteinExistence type="inferred from homology"/>
<feature type="domain" description="HTH lysR-type" evidence="5">
    <location>
        <begin position="4"/>
        <end position="47"/>
    </location>
</feature>
<evidence type="ECO:0000256" key="4">
    <source>
        <dbReference type="ARBA" id="ARBA00023163"/>
    </source>
</evidence>
<dbReference type="Gene3D" id="3.40.190.10">
    <property type="entry name" value="Periplasmic binding protein-like II"/>
    <property type="match status" value="1"/>
</dbReference>
<dbReference type="PANTHER" id="PTHR30537:SF3">
    <property type="entry name" value="TRANSCRIPTIONAL REGULATORY PROTEIN"/>
    <property type="match status" value="1"/>
</dbReference>
<evidence type="ECO:0000313" key="7">
    <source>
        <dbReference type="Proteomes" id="UP001627408"/>
    </source>
</evidence>
<evidence type="ECO:0000256" key="2">
    <source>
        <dbReference type="ARBA" id="ARBA00023015"/>
    </source>
</evidence>
<dbReference type="SUPFAM" id="SSF46785">
    <property type="entry name" value="Winged helix' DNA-binding domain"/>
    <property type="match status" value="1"/>
</dbReference>
<comment type="caution">
    <text evidence="6">The sequence shown here is derived from an EMBL/GenBank/DDBJ whole genome shotgun (WGS) entry which is preliminary data.</text>
</comment>
<sequence length="266" mass="28843">MQNQNWDDLRMFHAVAKAGSFAGAAQALDQHETTIARRMRRLEAETGHVLWRGLNAGLTEEGATLLRYVSDMMDAAAQASAALEQPHGPRGQVRLTVVPWLVEAAIIPLWAQWRDQVPDLSLSVLGRHDSLSLMHGEADIALRFARPEAHGDVVIRKLCDVPFVLAGQGPHWVGYVPEMAHLPQAGWGSDAPATRLSDQGAVVAAVRAGLGQAWVPRCLSGPLTQNDTAPRTRPLWVLTHPRTGKSAGVAAITRGFLPLVVRHLCS</sequence>
<dbReference type="InterPro" id="IPR036390">
    <property type="entry name" value="WH_DNA-bd_sf"/>
</dbReference>
<dbReference type="InterPro" id="IPR005119">
    <property type="entry name" value="LysR_subst-bd"/>
</dbReference>
<evidence type="ECO:0000256" key="3">
    <source>
        <dbReference type="ARBA" id="ARBA00023125"/>
    </source>
</evidence>
<evidence type="ECO:0000259" key="5">
    <source>
        <dbReference type="PROSITE" id="PS50931"/>
    </source>
</evidence>
<dbReference type="PROSITE" id="PS50931">
    <property type="entry name" value="HTH_LYSR"/>
    <property type="match status" value="1"/>
</dbReference>
<dbReference type="EMBL" id="JBHDIY010000002">
    <property type="protein sequence ID" value="MFL4471422.1"/>
    <property type="molecule type" value="Genomic_DNA"/>
</dbReference>
<dbReference type="Gene3D" id="1.10.10.10">
    <property type="entry name" value="Winged helix-like DNA-binding domain superfamily/Winged helix DNA-binding domain"/>
    <property type="match status" value="1"/>
</dbReference>
<dbReference type="PANTHER" id="PTHR30537">
    <property type="entry name" value="HTH-TYPE TRANSCRIPTIONAL REGULATOR"/>
    <property type="match status" value="1"/>
</dbReference>
<dbReference type="Pfam" id="PF00126">
    <property type="entry name" value="HTH_1"/>
    <property type="match status" value="1"/>
</dbReference>
<dbReference type="InterPro" id="IPR000847">
    <property type="entry name" value="LysR_HTH_N"/>
</dbReference>
<keyword evidence="4" id="KW-0804">Transcription</keyword>
<evidence type="ECO:0000256" key="1">
    <source>
        <dbReference type="ARBA" id="ARBA00009437"/>
    </source>
</evidence>
<dbReference type="RefSeq" id="WP_407593265.1">
    <property type="nucleotide sequence ID" value="NZ_JBHDIY010000002.1"/>
</dbReference>
<accession>A0ABW8UWX6</accession>
<dbReference type="InterPro" id="IPR036388">
    <property type="entry name" value="WH-like_DNA-bd_sf"/>
</dbReference>
<dbReference type="Proteomes" id="UP001627408">
    <property type="component" value="Unassembled WGS sequence"/>
</dbReference>
<organism evidence="6 7">
    <name type="scientific">Tateyamaria armeniaca</name>
    <dbReference type="NCBI Taxonomy" id="2518930"/>
    <lineage>
        <taxon>Bacteria</taxon>
        <taxon>Pseudomonadati</taxon>
        <taxon>Pseudomonadota</taxon>
        <taxon>Alphaproteobacteria</taxon>
        <taxon>Rhodobacterales</taxon>
        <taxon>Roseobacteraceae</taxon>
        <taxon>Tateyamaria</taxon>
    </lineage>
</organism>
<dbReference type="SUPFAM" id="SSF53850">
    <property type="entry name" value="Periplasmic binding protein-like II"/>
    <property type="match status" value="1"/>
</dbReference>
<keyword evidence="2" id="KW-0805">Transcription regulation</keyword>
<name>A0ABW8UWX6_9RHOB</name>
<protein>
    <submittedName>
        <fullName evidence="6">LysR family transcriptional regulator</fullName>
    </submittedName>
</protein>